<dbReference type="Proteomes" id="UP000215931">
    <property type="component" value="Unassembled WGS sequence"/>
</dbReference>
<proteinExistence type="predicted"/>
<gene>
    <name evidence="1" type="ORF">CIT31_16720</name>
</gene>
<organism evidence="1 2">
    <name type="scientific">Mesorhizobium wenxiniae</name>
    <dbReference type="NCBI Taxonomy" id="2014805"/>
    <lineage>
        <taxon>Bacteria</taxon>
        <taxon>Pseudomonadati</taxon>
        <taxon>Pseudomonadota</taxon>
        <taxon>Alphaproteobacteria</taxon>
        <taxon>Hyphomicrobiales</taxon>
        <taxon>Phyllobacteriaceae</taxon>
        <taxon>Mesorhizobium</taxon>
    </lineage>
</organism>
<sequence length="128" mass="14837">MKRARPTTKADETPEFRAFWAIWMPHMHKNDGRGAARDEFFRHVEERGADPQDIVDGAAWFIRSGGQGEYKCHAQTWLNRCAYEDSCEKERQYQAKLASQATNVVQIKAAPLPDNHFSRKWEKIKSQA</sequence>
<name>A0A271KG99_9HYPH</name>
<dbReference type="EMBL" id="NPKH01000023">
    <property type="protein sequence ID" value="PAP94009.1"/>
    <property type="molecule type" value="Genomic_DNA"/>
</dbReference>
<reference evidence="1 2" key="1">
    <citation type="submission" date="2017-08" db="EMBL/GenBank/DDBJ databases">
        <title>Mesorhizobium wenxinae sp. nov., a novel rhizobial species isolated from root nodules of chickpea (Cicer arietinum L.).</title>
        <authorList>
            <person name="Zhang J."/>
        </authorList>
    </citation>
    <scope>NUCLEOTIDE SEQUENCE [LARGE SCALE GENOMIC DNA]</scope>
    <source>
        <strain evidence="2">WYCCWR 10019</strain>
    </source>
</reference>
<evidence type="ECO:0000313" key="1">
    <source>
        <dbReference type="EMBL" id="PAP94009.1"/>
    </source>
</evidence>
<dbReference type="AlphaFoldDB" id="A0A271KG99"/>
<keyword evidence="2" id="KW-1185">Reference proteome</keyword>
<accession>A0A271KG99</accession>
<protein>
    <submittedName>
        <fullName evidence="1">Uncharacterized protein</fullName>
    </submittedName>
</protein>
<dbReference type="OrthoDB" id="9894894at2"/>
<evidence type="ECO:0000313" key="2">
    <source>
        <dbReference type="Proteomes" id="UP000215931"/>
    </source>
</evidence>
<comment type="caution">
    <text evidence="1">The sequence shown here is derived from an EMBL/GenBank/DDBJ whole genome shotgun (WGS) entry which is preliminary data.</text>
</comment>
<dbReference type="RefSeq" id="WP_095519542.1">
    <property type="nucleotide sequence ID" value="NZ_NPKH01000023.1"/>
</dbReference>